<dbReference type="InterPro" id="IPR002513">
    <property type="entry name" value="Tn3_Tnp_DDE_dom"/>
</dbReference>
<accession>A0A0R2FDD2</accession>
<dbReference type="PATRIC" id="fig|1618.3.peg.2046"/>
<dbReference type="Proteomes" id="UP000051727">
    <property type="component" value="Unassembled WGS sequence"/>
</dbReference>
<evidence type="ECO:0000313" key="2">
    <source>
        <dbReference type="EMBL" id="KRN26456.1"/>
    </source>
</evidence>
<name>A0A0R2FDD2_9LACO</name>
<dbReference type="GO" id="GO:0004803">
    <property type="term" value="F:transposase activity"/>
    <property type="evidence" value="ECO:0007669"/>
    <property type="project" value="InterPro"/>
</dbReference>
<dbReference type="EMBL" id="JQAR01000051">
    <property type="protein sequence ID" value="KRN26456.1"/>
    <property type="molecule type" value="Genomic_DNA"/>
</dbReference>
<protein>
    <recommendedName>
        <fullName evidence="1">Tn3 transposase DDE domain-containing protein</fullName>
    </recommendedName>
</protein>
<reference evidence="2 3" key="1">
    <citation type="journal article" date="2015" name="Genome Announc.">
        <title>Expanding the biotechnology potential of lactobacilli through comparative genomics of 213 strains and associated genera.</title>
        <authorList>
            <person name="Sun Z."/>
            <person name="Harris H.M."/>
            <person name="McCann A."/>
            <person name="Guo C."/>
            <person name="Argimon S."/>
            <person name="Zhang W."/>
            <person name="Yang X."/>
            <person name="Jeffery I.B."/>
            <person name="Cooney J.C."/>
            <person name="Kagawa T.F."/>
            <person name="Liu W."/>
            <person name="Song Y."/>
            <person name="Salvetti E."/>
            <person name="Wrobel A."/>
            <person name="Rasinkangas P."/>
            <person name="Parkhill J."/>
            <person name="Rea M.C."/>
            <person name="O'Sullivan O."/>
            <person name="Ritari J."/>
            <person name="Douillard F.P."/>
            <person name="Paul Ross R."/>
            <person name="Yang R."/>
            <person name="Briner A.E."/>
            <person name="Felis G.E."/>
            <person name="de Vos W.M."/>
            <person name="Barrangou R."/>
            <person name="Klaenhammer T.R."/>
            <person name="Caufield P.W."/>
            <person name="Cui Y."/>
            <person name="Zhang H."/>
            <person name="O'Toole P.W."/>
        </authorList>
    </citation>
    <scope>NUCLEOTIDE SEQUENCE [LARGE SCALE GENOMIC DNA]</scope>
    <source>
        <strain evidence="2 3">ATCC 27304</strain>
    </source>
</reference>
<sequence>MGKAITEYGKVYKTKNQLRYLSDEIYARQILEQLNKGEARAIIPLWLSDEIL</sequence>
<comment type="caution">
    <text evidence="2">The sequence shown here is derived from an EMBL/GenBank/DDBJ whole genome shotgun (WGS) entry which is preliminary data.</text>
</comment>
<evidence type="ECO:0000259" key="1">
    <source>
        <dbReference type="Pfam" id="PF01526"/>
    </source>
</evidence>
<dbReference type="AlphaFoldDB" id="A0A0R2FDD2"/>
<organism evidence="2 3">
    <name type="scientific">Liquorilactobacillus mali</name>
    <dbReference type="NCBI Taxonomy" id="1618"/>
    <lineage>
        <taxon>Bacteria</taxon>
        <taxon>Bacillati</taxon>
        <taxon>Bacillota</taxon>
        <taxon>Bacilli</taxon>
        <taxon>Lactobacillales</taxon>
        <taxon>Lactobacillaceae</taxon>
        <taxon>Liquorilactobacillus</taxon>
    </lineage>
</organism>
<dbReference type="GO" id="GO:0006313">
    <property type="term" value="P:DNA transposition"/>
    <property type="evidence" value="ECO:0007669"/>
    <property type="project" value="InterPro"/>
</dbReference>
<evidence type="ECO:0000313" key="3">
    <source>
        <dbReference type="Proteomes" id="UP000051727"/>
    </source>
</evidence>
<gene>
    <name evidence="2" type="ORF">IV36_GL002006</name>
</gene>
<dbReference type="STRING" id="1618.IV36_GL002006"/>
<feature type="domain" description="Tn3 transposase DDE" evidence="1">
    <location>
        <begin position="2"/>
        <end position="40"/>
    </location>
</feature>
<proteinExistence type="predicted"/>
<dbReference type="Pfam" id="PF01526">
    <property type="entry name" value="DDE_Tnp_Tn3"/>
    <property type="match status" value="1"/>
</dbReference>